<protein>
    <submittedName>
        <fullName evidence="5">FAD-binding domain</fullName>
    </submittedName>
</protein>
<evidence type="ECO:0000256" key="2">
    <source>
        <dbReference type="ARBA" id="ARBA00023033"/>
    </source>
</evidence>
<dbReference type="AlphaFoldDB" id="A0AAN8Z1F0"/>
<dbReference type="SUPFAM" id="SSF51905">
    <property type="entry name" value="FAD/NAD(P)-binding domain"/>
    <property type="match status" value="1"/>
</dbReference>
<dbReference type="InterPro" id="IPR002938">
    <property type="entry name" value="FAD-bd"/>
</dbReference>
<dbReference type="PANTHER" id="PTHR45934:SF1">
    <property type="entry name" value="OS04G0423100 PROTEIN"/>
    <property type="match status" value="1"/>
</dbReference>
<dbReference type="EMBL" id="JBAMMX010000018">
    <property type="protein sequence ID" value="KAK6922874.1"/>
    <property type="molecule type" value="Genomic_DNA"/>
</dbReference>
<proteinExistence type="inferred from homology"/>
<evidence type="ECO:0000313" key="6">
    <source>
        <dbReference type="Proteomes" id="UP001370490"/>
    </source>
</evidence>
<dbReference type="GO" id="GO:0071949">
    <property type="term" value="F:FAD binding"/>
    <property type="evidence" value="ECO:0007669"/>
    <property type="project" value="InterPro"/>
</dbReference>
<dbReference type="Pfam" id="PF01494">
    <property type="entry name" value="FAD_binding_3"/>
    <property type="match status" value="1"/>
</dbReference>
<evidence type="ECO:0000259" key="4">
    <source>
        <dbReference type="Pfam" id="PF01494"/>
    </source>
</evidence>
<feature type="domain" description="FAD-binding" evidence="4">
    <location>
        <begin position="54"/>
        <end position="93"/>
    </location>
</feature>
<organism evidence="5 6">
    <name type="scientific">Dillenia turbinata</name>
    <dbReference type="NCBI Taxonomy" id="194707"/>
    <lineage>
        <taxon>Eukaryota</taxon>
        <taxon>Viridiplantae</taxon>
        <taxon>Streptophyta</taxon>
        <taxon>Embryophyta</taxon>
        <taxon>Tracheophyta</taxon>
        <taxon>Spermatophyta</taxon>
        <taxon>Magnoliopsida</taxon>
        <taxon>eudicotyledons</taxon>
        <taxon>Gunneridae</taxon>
        <taxon>Pentapetalae</taxon>
        <taxon>Dilleniales</taxon>
        <taxon>Dilleniaceae</taxon>
        <taxon>Dillenia</taxon>
    </lineage>
</organism>
<reference evidence="5 6" key="1">
    <citation type="submission" date="2023-12" db="EMBL/GenBank/DDBJ databases">
        <title>A high-quality genome assembly for Dillenia turbinata (Dilleniales).</title>
        <authorList>
            <person name="Chanderbali A."/>
        </authorList>
    </citation>
    <scope>NUCLEOTIDE SEQUENCE [LARGE SCALE GENOMIC DNA]</scope>
    <source>
        <strain evidence="5">LSX21</strain>
        <tissue evidence="5">Leaf</tissue>
    </source>
</reference>
<keyword evidence="1" id="KW-0560">Oxidoreductase</keyword>
<dbReference type="Gene3D" id="3.50.50.60">
    <property type="entry name" value="FAD/NAD(P)-binding domain"/>
    <property type="match status" value="1"/>
</dbReference>
<name>A0AAN8Z1F0_9MAGN</name>
<comment type="caution">
    <text evidence="5">The sequence shown here is derived from an EMBL/GenBank/DDBJ whole genome shotgun (WGS) entry which is preliminary data.</text>
</comment>
<accession>A0AAN8Z1F0</accession>
<evidence type="ECO:0000313" key="5">
    <source>
        <dbReference type="EMBL" id="KAK6922874.1"/>
    </source>
</evidence>
<dbReference type="GO" id="GO:0004497">
    <property type="term" value="F:monooxygenase activity"/>
    <property type="evidence" value="ECO:0007669"/>
    <property type="project" value="UniProtKB-KW"/>
</dbReference>
<comment type="similarity">
    <text evidence="3">Belongs to the 3-hydroxybenzoate 6-hydroxylase family.</text>
</comment>
<evidence type="ECO:0000256" key="3">
    <source>
        <dbReference type="ARBA" id="ARBA00024018"/>
    </source>
</evidence>
<sequence length="187" mass="21075">MAGDPKLIQKRVIEKYCKDFPAEYLDVVHQCDLATLTWAPLVFRYPWDVISGNLCKGGVVVAGDAMHPMTPDLGQGGCAALEDAVVLGRHIGEIFLKNQRIVPQDVGVALGRFVSERRWRTAGLITGSYLSGWAQQTGNNWWMKFLRDIIFYKFLYPKIFDSIRYNCGKLPYASPSQNNSDNPNKMD</sequence>
<dbReference type="InterPro" id="IPR044560">
    <property type="entry name" value="MOase"/>
</dbReference>
<keyword evidence="6" id="KW-1185">Reference proteome</keyword>
<gene>
    <name evidence="5" type="ORF">RJ641_011178</name>
</gene>
<dbReference type="Proteomes" id="UP001370490">
    <property type="component" value="Unassembled WGS sequence"/>
</dbReference>
<dbReference type="InterPro" id="IPR036188">
    <property type="entry name" value="FAD/NAD-bd_sf"/>
</dbReference>
<dbReference type="PANTHER" id="PTHR45934">
    <property type="entry name" value="FAD/NAD(P)-BINDING OXIDOREDUCTASE FAMILY PROTEIN"/>
    <property type="match status" value="1"/>
</dbReference>
<keyword evidence="2" id="KW-0503">Monooxygenase</keyword>
<evidence type="ECO:0000256" key="1">
    <source>
        <dbReference type="ARBA" id="ARBA00023002"/>
    </source>
</evidence>